<dbReference type="HOGENOM" id="CLU_043029_1_0_4"/>
<dbReference type="AlphaFoldDB" id="W8WUR3"/>
<evidence type="ECO:0000313" key="5">
    <source>
        <dbReference type="Proteomes" id="UP000019805"/>
    </source>
</evidence>
<dbReference type="STRING" id="1437824.BN940_04076"/>
<dbReference type="Proteomes" id="UP000019805">
    <property type="component" value="Chromosome"/>
</dbReference>
<keyword evidence="5" id="KW-1185">Reference proteome</keyword>
<dbReference type="SUPFAM" id="SSF140591">
    <property type="entry name" value="Type III secretion system domain"/>
    <property type="match status" value="2"/>
</dbReference>
<dbReference type="NCBIfam" id="TIGR02511">
    <property type="entry name" value="type_III_tyeA"/>
    <property type="match status" value="1"/>
</dbReference>
<dbReference type="Gene3D" id="1.20.1280.80">
    <property type="match status" value="1"/>
</dbReference>
<evidence type="ECO:0000259" key="3">
    <source>
        <dbReference type="Pfam" id="PF09059"/>
    </source>
</evidence>
<dbReference type="InterPro" id="IPR038347">
    <property type="entry name" value="TyeA_sf"/>
</dbReference>
<reference evidence="4 5" key="1">
    <citation type="journal article" date="2014" name="BMC Microbiol.">
        <title>The oxygen-independent metabolism of cyclic monoterpenes in Castellaniella defragrans 65Phen.</title>
        <authorList>
            <person name="Petasch J."/>
            <person name="Disch E.M."/>
            <person name="Markert S."/>
            <person name="Becher D."/>
            <person name="Schweder T."/>
            <person name="Huttel B."/>
            <person name="Reinhardt R."/>
            <person name="Harder J."/>
        </authorList>
    </citation>
    <scope>NUCLEOTIDE SEQUENCE [LARGE SCALE GENOMIC DNA]</scope>
    <source>
        <strain evidence="4">65Phen</strain>
    </source>
</reference>
<dbReference type="GO" id="GO:0009986">
    <property type="term" value="C:cell surface"/>
    <property type="evidence" value="ECO:0007669"/>
    <property type="project" value="InterPro"/>
</dbReference>
<dbReference type="InterPro" id="IPR015144">
    <property type="entry name" value="T3SS_TyeA"/>
</dbReference>
<dbReference type="GO" id="GO:0019867">
    <property type="term" value="C:outer membrane"/>
    <property type="evidence" value="ECO:0007669"/>
    <property type="project" value="InterPro"/>
</dbReference>
<dbReference type="Pfam" id="PF09059">
    <property type="entry name" value="TyeA"/>
    <property type="match status" value="1"/>
</dbReference>
<dbReference type="NCBIfam" id="TIGR02568">
    <property type="entry name" value="LcrE"/>
    <property type="match status" value="1"/>
</dbReference>
<evidence type="ECO:0000259" key="2">
    <source>
        <dbReference type="Pfam" id="PF07201"/>
    </source>
</evidence>
<gene>
    <name evidence="4" type="ORF">BN940_04076</name>
</gene>
<dbReference type="EMBL" id="HG916765">
    <property type="protein sequence ID" value="CDM23289.1"/>
    <property type="molecule type" value="Genomic_DNA"/>
</dbReference>
<dbReference type="InterPro" id="IPR013401">
    <property type="entry name" value="T3SS_LcrE"/>
</dbReference>
<dbReference type="OrthoDB" id="8648956at2"/>
<dbReference type="Pfam" id="PF07201">
    <property type="entry name" value="HrpJ"/>
    <property type="match status" value="1"/>
</dbReference>
<accession>W8WUR3</accession>
<evidence type="ECO:0000313" key="4">
    <source>
        <dbReference type="EMBL" id="CDM23289.1"/>
    </source>
</evidence>
<dbReference type="RefSeq" id="WP_043680354.1">
    <property type="nucleotide sequence ID" value="NZ_HG916765.1"/>
</dbReference>
<dbReference type="Gene3D" id="1.10.150.630">
    <property type="match status" value="1"/>
</dbReference>
<feature type="domain" description="Hypersensitivity response secretion-like HrpJ" evidence="2">
    <location>
        <begin position="66"/>
        <end position="213"/>
    </location>
</feature>
<protein>
    <submittedName>
        <fullName evidence="4">Putative outer protein N</fullName>
    </submittedName>
</protein>
<dbReference type="InterPro" id="IPR013351">
    <property type="entry name" value="T3SS_TyeA-rel"/>
</dbReference>
<dbReference type="InterPro" id="IPR010812">
    <property type="entry name" value="HrpJ-like"/>
</dbReference>
<evidence type="ECO:0000256" key="1">
    <source>
        <dbReference type="SAM" id="MobiDB-lite"/>
    </source>
</evidence>
<dbReference type="eggNOG" id="ENOG5032VH1">
    <property type="taxonomic scope" value="Bacteria"/>
</dbReference>
<dbReference type="KEGG" id="cdn:BN940_04076"/>
<proteinExistence type="predicted"/>
<feature type="domain" description="Type III secretion system effector delivery regulator TyeA" evidence="3">
    <location>
        <begin position="290"/>
        <end position="368"/>
    </location>
</feature>
<name>W8WUR3_CASD6</name>
<organism evidence="4 5">
    <name type="scientific">Castellaniella defragrans (strain DSM 12143 / CCUG 39792 / 65Phen)</name>
    <name type="common">Alcaligenes defragrans</name>
    <dbReference type="NCBI Taxonomy" id="1437824"/>
    <lineage>
        <taxon>Bacteria</taxon>
        <taxon>Pseudomonadati</taxon>
        <taxon>Pseudomonadota</taxon>
        <taxon>Betaproteobacteria</taxon>
        <taxon>Burkholderiales</taxon>
        <taxon>Alcaligenaceae</taxon>
        <taxon>Castellaniella</taxon>
    </lineage>
</organism>
<feature type="region of interest" description="Disordered" evidence="1">
    <location>
        <begin position="1"/>
        <end position="25"/>
    </location>
</feature>
<sequence length="369" mass="39792">MNRIDTGGPTTPPGFGSLGQQAGFDAGQSRTGTLLGEQAVLIDGEISSLGDAAEEISLHMAEKVESKHHAQRKIKPERPMELMRLEEILEMLQQTQNPHAQAKLEELVARLLSGQGSPRQQAAQAFGDVSQQYLALQYTLRKGEQEGARPELLESLRDALADLEIESGPQIRAGINTLGSAAEFAADARGVQAFQDTYRDIVLGENTLGGTLGLALDRFGGKDAGRGLKQLVQALGRDLASMRPSASPQRLQALASDLYHLQVAVTVLERCEALSGDLKAKRLGTPDGERLMRDLVALTADKWLNGSRFTTMAQQHGVASPEGQVVFLAGIKTLMRDLPLQVFPDPEARQSTLSAIQDALDVAIDEEDL</sequence>
<dbReference type="GO" id="GO:0030254">
    <property type="term" value="P:protein secretion by the type III secretion system"/>
    <property type="evidence" value="ECO:0007669"/>
    <property type="project" value="InterPro"/>
</dbReference>
<dbReference type="GO" id="GO:0050709">
    <property type="term" value="P:negative regulation of protein secretion"/>
    <property type="evidence" value="ECO:0007669"/>
    <property type="project" value="InterPro"/>
</dbReference>